<dbReference type="Gene3D" id="3.40.50.1100">
    <property type="match status" value="2"/>
</dbReference>
<dbReference type="PROSITE" id="PS00901">
    <property type="entry name" value="CYS_SYNTHASE"/>
    <property type="match status" value="1"/>
</dbReference>
<proteinExistence type="predicted"/>
<dbReference type="InterPro" id="IPR050214">
    <property type="entry name" value="Cys_Synth/Cystath_Beta-Synth"/>
</dbReference>
<reference evidence="4" key="1">
    <citation type="submission" date="2023-04" db="EMBL/GenBank/DDBJ databases">
        <title>Ambrosiozyma monospora NBRC 1965.</title>
        <authorList>
            <person name="Ichikawa N."/>
            <person name="Sato H."/>
            <person name="Tonouchi N."/>
        </authorList>
    </citation>
    <scope>NUCLEOTIDE SEQUENCE</scope>
    <source>
        <strain evidence="4">NBRC 1965</strain>
    </source>
</reference>
<keyword evidence="5" id="KW-1185">Reference proteome</keyword>
<dbReference type="GO" id="GO:0003824">
    <property type="term" value="F:catalytic activity"/>
    <property type="evidence" value="ECO:0007669"/>
    <property type="project" value="UniProtKB-ARBA"/>
</dbReference>
<dbReference type="Proteomes" id="UP001165063">
    <property type="component" value="Unassembled WGS sequence"/>
</dbReference>
<protein>
    <submittedName>
        <fullName evidence="4">Unnamed protein product</fullName>
    </submittedName>
</protein>
<evidence type="ECO:0000313" key="5">
    <source>
        <dbReference type="Proteomes" id="UP001165063"/>
    </source>
</evidence>
<dbReference type="Pfam" id="PF00291">
    <property type="entry name" value="PALP"/>
    <property type="match status" value="1"/>
</dbReference>
<dbReference type="GO" id="GO:0006535">
    <property type="term" value="P:cysteine biosynthetic process from serine"/>
    <property type="evidence" value="ECO:0007669"/>
    <property type="project" value="InterPro"/>
</dbReference>
<dbReference type="PANTHER" id="PTHR10314">
    <property type="entry name" value="CYSTATHIONINE BETA-SYNTHASE"/>
    <property type="match status" value="1"/>
</dbReference>
<dbReference type="OrthoDB" id="10259545at2759"/>
<evidence type="ECO:0000256" key="1">
    <source>
        <dbReference type="ARBA" id="ARBA00001933"/>
    </source>
</evidence>
<feature type="domain" description="Tryptophan synthase beta chain-like PALP" evidence="3">
    <location>
        <begin position="23"/>
        <end position="317"/>
    </location>
</feature>
<accession>A0A9W7DNT1</accession>
<dbReference type="SUPFAM" id="SSF53686">
    <property type="entry name" value="Tryptophan synthase beta subunit-like PLP-dependent enzymes"/>
    <property type="match status" value="1"/>
</dbReference>
<evidence type="ECO:0000256" key="2">
    <source>
        <dbReference type="ARBA" id="ARBA00022898"/>
    </source>
</evidence>
<comment type="caution">
    <text evidence="4">The sequence shown here is derived from an EMBL/GenBank/DDBJ whole genome shotgun (WGS) entry which is preliminary data.</text>
</comment>
<dbReference type="InterPro" id="IPR001926">
    <property type="entry name" value="TrpB-like_PALP"/>
</dbReference>
<sequence>MPITPPPLFRREVTSAEDYISKVGNTPLVRLNGISDEIKRNILVKLEFLNPSGSIKDRAGVYLVQDAIQNKGLKPGGTLVDGTAGNTGVSLCAFAKLQNYKVVLFVPSTLIQDKVDKLTNYGAEIKKIEIDPKDSLHINVLAAEYASGLDNGVHVDQMNNLNNQRAHFENTGPEIWKQTNGEIDAFVCGSGTGGTFSGTTKYLKKISNGKVKAIIADREGSGLDHYIRSHGAAFQAEGESFIEGVGKLALPGNLKDVLSLADGSYRVLDSEVIPVIYRLIDEENIRVGGSSGMNITTAIKYAKTLPEGSTVVTVSPDDANNYASKLFNKKWLIEKGHWDVIPDHLKKYATYTKEK</sequence>
<name>A0A9W7DNT1_AMBMO</name>
<dbReference type="GO" id="GO:0030170">
    <property type="term" value="F:pyridoxal phosphate binding"/>
    <property type="evidence" value="ECO:0007669"/>
    <property type="project" value="InterPro"/>
</dbReference>
<keyword evidence="2" id="KW-0663">Pyridoxal phosphate</keyword>
<evidence type="ECO:0000313" key="4">
    <source>
        <dbReference type="EMBL" id="GMG55792.1"/>
    </source>
</evidence>
<dbReference type="PROSITE" id="PS00165">
    <property type="entry name" value="DEHYDRATASE_SER_THR"/>
    <property type="match status" value="1"/>
</dbReference>
<comment type="cofactor">
    <cofactor evidence="1">
        <name>pyridoxal 5'-phosphate</name>
        <dbReference type="ChEBI" id="CHEBI:597326"/>
    </cofactor>
</comment>
<dbReference type="CDD" id="cd01561">
    <property type="entry name" value="CBS_like"/>
    <property type="match status" value="1"/>
</dbReference>
<gene>
    <name evidence="4" type="ORF">Amon01_000786400</name>
</gene>
<dbReference type="InterPro" id="IPR036052">
    <property type="entry name" value="TrpB-like_PALP_sf"/>
</dbReference>
<dbReference type="EMBL" id="BSXU01006180">
    <property type="protein sequence ID" value="GMG55792.1"/>
    <property type="molecule type" value="Genomic_DNA"/>
</dbReference>
<dbReference type="InterPro" id="IPR000634">
    <property type="entry name" value="Ser/Thr_deHydtase_PyrdxlP-BS"/>
</dbReference>
<dbReference type="AlphaFoldDB" id="A0A9W7DNT1"/>
<evidence type="ECO:0000259" key="3">
    <source>
        <dbReference type="Pfam" id="PF00291"/>
    </source>
</evidence>
<dbReference type="InterPro" id="IPR001216">
    <property type="entry name" value="P-phosphate_BS"/>
</dbReference>
<organism evidence="4 5">
    <name type="scientific">Ambrosiozyma monospora</name>
    <name type="common">Yeast</name>
    <name type="synonym">Endomycopsis monosporus</name>
    <dbReference type="NCBI Taxonomy" id="43982"/>
    <lineage>
        <taxon>Eukaryota</taxon>
        <taxon>Fungi</taxon>
        <taxon>Dikarya</taxon>
        <taxon>Ascomycota</taxon>
        <taxon>Saccharomycotina</taxon>
        <taxon>Pichiomycetes</taxon>
        <taxon>Pichiales</taxon>
        <taxon>Pichiaceae</taxon>
        <taxon>Ambrosiozyma</taxon>
    </lineage>
</organism>